<dbReference type="Proteomes" id="UP000018291">
    <property type="component" value="Unassembled WGS sequence"/>
</dbReference>
<evidence type="ECO:0000313" key="2">
    <source>
        <dbReference type="Proteomes" id="UP000018291"/>
    </source>
</evidence>
<dbReference type="STRING" id="1229780.BN381_790002"/>
<dbReference type="HOGENOM" id="CLU_2714892_0_0_11"/>
<comment type="caution">
    <text evidence="1">The sequence shown here is derived from an EMBL/GenBank/DDBJ whole genome shotgun (WGS) entry which is preliminary data.</text>
</comment>
<gene>
    <name evidence="1" type="ORF">BN381_790002</name>
</gene>
<keyword evidence="2" id="KW-1185">Reference proteome</keyword>
<proteinExistence type="predicted"/>
<dbReference type="AlphaFoldDB" id="R4Z458"/>
<dbReference type="EMBL" id="CANL01000077">
    <property type="protein sequence ID" value="CCM65470.1"/>
    <property type="molecule type" value="Genomic_DNA"/>
</dbReference>
<name>R4Z458_9ACTN</name>
<organism evidence="1 2">
    <name type="scientific">Candidatus Neomicrothrix parvicella RN1</name>
    <dbReference type="NCBI Taxonomy" id="1229780"/>
    <lineage>
        <taxon>Bacteria</taxon>
        <taxon>Bacillati</taxon>
        <taxon>Actinomycetota</taxon>
        <taxon>Acidimicrobiia</taxon>
        <taxon>Acidimicrobiales</taxon>
        <taxon>Microthrixaceae</taxon>
        <taxon>Candidatus Neomicrothrix</taxon>
    </lineage>
</organism>
<dbReference type="RefSeq" id="WP_012230200.1">
    <property type="nucleotide sequence ID" value="NZ_HG422565.1"/>
</dbReference>
<evidence type="ECO:0000313" key="1">
    <source>
        <dbReference type="EMBL" id="CCM65470.1"/>
    </source>
</evidence>
<sequence length="72" mass="7820">MERRDEMVELIGRLGDGPDAGMAAVALLKDLLDEERLVQVGEARRAGWSWAAVGAAFGVTPQAVHSRFAWLV</sequence>
<reference evidence="1 2" key="1">
    <citation type="journal article" date="2013" name="ISME J.">
        <title>Metabolic model for the filamentous 'Candidatus Microthrix parvicella' based on genomic and metagenomic analyses.</title>
        <authorList>
            <person name="Jon McIlroy S."/>
            <person name="Kristiansen R."/>
            <person name="Albertsen M."/>
            <person name="Michael Karst S."/>
            <person name="Rossetti S."/>
            <person name="Lund Nielsen J."/>
            <person name="Tandoi V."/>
            <person name="James Seviour R."/>
            <person name="Nielsen P.H."/>
        </authorList>
    </citation>
    <scope>NUCLEOTIDE SEQUENCE [LARGE SCALE GENOMIC DNA]</scope>
    <source>
        <strain evidence="1 2">RN1</strain>
    </source>
</reference>
<protein>
    <submittedName>
        <fullName evidence="1">Uncharacterized protein</fullName>
    </submittedName>
</protein>
<accession>R4Z458</accession>